<feature type="transmembrane region" description="Helical" evidence="1">
    <location>
        <begin position="518"/>
        <end position="539"/>
    </location>
</feature>
<sequence length="894" mass="102945">MKRIGKLNNPLLYVVIFAVAWLLVTMEGWNALRNSSKGVILSSMNGEQDKLQLKENYLENINFNEILEKLKNENKIKIENEDVLEVINEENSPNEGIPQDPEMLSLKEGSTSNLTAVEKIIVDILKNKSLPLEELKNQFLENSFSMKKYLEAFIGLQKSGYIRTDISGEVVLDSSVETSFLYLTPNERAIITTFKENSNGGNNLNETELKNQYMVKTQSYKNFQEALKTLKEKNIIEKSEIKKEKSLDQEESSEENPVINFLKNNSEKSYTKEQLKKKLNLKNYLNFNSNIQEVSKQVIKLGDILKYNSLKDSEKKVISILYQNQDGFLTEEQFKNMYLNKNFEVDYQELLKDNILKEEVNSIIYKEKMTSSNEKFFIFMSALFMLTLFVRVGRDYKNISNLKNFREELETEKDYSNLNQWVDENLEDSPIKRQWKNFRDSLAEKYRMIDPDFFFNFDILYRDEISYRLFSYIPQILLGAGMLGTFYGLSLGLSSLDLSTMNSIQDGVGELLSGVKTAFYTSLFGLVFSLLLSFFYGLYFSSIEKMIVKIKNKSIDFISKSPEKNPMDKIIDALDGIKSSNNDMAKNLSSQIGIMSENIKTSISGISESFGADFRENLTTSLDKIFNENFITNLNLSLNQISEVFLENSKKMVEFKDEVQNSIDQLSGLKDSYVDVLKETSSLKLEFNETMESINSNLQTISTEVDGVSEKYKEISSNLGNILESIVTSQDNSIQLLEENKNVMKVATTLLENSKNILDAEKSVQELWNSYEDTFKEINNNLSENLDTYKISLENTTTKLREILKENSNEYNTFIKSQTVDYINEMKKGIVMLFTDYDQNLTTAVSKFNGVLLDFSEKMNEFTDSTQISTETISEKIEVLEEKIESIKTERKEN</sequence>
<gene>
    <name evidence="2" type="primary">zorA</name>
    <name evidence="2" type="ORF">RFV38_01690</name>
</gene>
<comment type="caution">
    <text evidence="2">The sequence shown here is derived from an EMBL/GenBank/DDBJ whole genome shotgun (WGS) entry which is preliminary data.</text>
</comment>
<feature type="transmembrane region" description="Helical" evidence="1">
    <location>
        <begin position="12"/>
        <end position="32"/>
    </location>
</feature>
<feature type="transmembrane region" description="Helical" evidence="1">
    <location>
        <begin position="376"/>
        <end position="393"/>
    </location>
</feature>
<name>A0ABU4W9P1_9FUSO</name>
<organism evidence="2 3">
    <name type="scientific">Candidatus Cetobacterium colombiensis</name>
    <dbReference type="NCBI Taxonomy" id="3073100"/>
    <lineage>
        <taxon>Bacteria</taxon>
        <taxon>Fusobacteriati</taxon>
        <taxon>Fusobacteriota</taxon>
        <taxon>Fusobacteriia</taxon>
        <taxon>Fusobacteriales</taxon>
        <taxon>Fusobacteriaceae</taxon>
        <taxon>Cetobacterium</taxon>
    </lineage>
</organism>
<dbReference type="EMBL" id="JAVIKH010000002">
    <property type="protein sequence ID" value="MDX8335213.1"/>
    <property type="molecule type" value="Genomic_DNA"/>
</dbReference>
<keyword evidence="1" id="KW-0472">Membrane</keyword>
<dbReference type="NCBIfam" id="NF033915">
    <property type="entry name" value="antiphage_ZorA_2"/>
    <property type="match status" value="1"/>
</dbReference>
<keyword evidence="1" id="KW-0812">Transmembrane</keyword>
<evidence type="ECO:0000256" key="1">
    <source>
        <dbReference type="SAM" id="Phobius"/>
    </source>
</evidence>
<reference evidence="3" key="1">
    <citation type="submission" date="2023-07" db="EMBL/GenBank/DDBJ databases">
        <authorList>
            <person name="Colorado M.A."/>
            <person name="Villamil L.M."/>
            <person name="Melo J.F."/>
            <person name="Rodriguez J.A."/>
            <person name="Ruiz R.Y."/>
        </authorList>
    </citation>
    <scope>NUCLEOTIDE SEQUENCE [LARGE SCALE GENOMIC DNA]</scope>
    <source>
        <strain evidence="3">C33</strain>
    </source>
</reference>
<keyword evidence="3" id="KW-1185">Reference proteome</keyword>
<dbReference type="RefSeq" id="WP_320312626.1">
    <property type="nucleotide sequence ID" value="NZ_JAVIKH010000002.1"/>
</dbReference>
<dbReference type="Proteomes" id="UP001279681">
    <property type="component" value="Unassembled WGS sequence"/>
</dbReference>
<protein>
    <submittedName>
        <fullName evidence="2">Anti-phage ZorAB system protein ZorA</fullName>
    </submittedName>
</protein>
<evidence type="ECO:0000313" key="2">
    <source>
        <dbReference type="EMBL" id="MDX8335213.1"/>
    </source>
</evidence>
<feature type="transmembrane region" description="Helical" evidence="1">
    <location>
        <begin position="469"/>
        <end position="489"/>
    </location>
</feature>
<evidence type="ECO:0000313" key="3">
    <source>
        <dbReference type="Proteomes" id="UP001279681"/>
    </source>
</evidence>
<keyword evidence="1" id="KW-1133">Transmembrane helix</keyword>
<proteinExistence type="predicted"/>
<accession>A0ABU4W9P1</accession>